<dbReference type="PANTHER" id="PTHR43605">
    <property type="entry name" value="ACYL-COENZYME A SYNTHETASE"/>
    <property type="match status" value="1"/>
</dbReference>
<dbReference type="Proteomes" id="UP000314981">
    <property type="component" value="Chromosome 25"/>
</dbReference>
<evidence type="ECO:0000313" key="7">
    <source>
        <dbReference type="Proteomes" id="UP000314981"/>
    </source>
</evidence>
<reference evidence="6" key="3">
    <citation type="submission" date="2025-09" db="UniProtKB">
        <authorList>
            <consortium name="Ensembl"/>
        </authorList>
    </citation>
    <scope>IDENTIFICATION</scope>
</reference>
<evidence type="ECO:0000256" key="5">
    <source>
        <dbReference type="ARBA" id="ARBA00022840"/>
    </source>
</evidence>
<dbReference type="GO" id="GO:0006637">
    <property type="term" value="P:acyl-CoA metabolic process"/>
    <property type="evidence" value="ECO:0007669"/>
    <property type="project" value="TreeGrafter"/>
</dbReference>
<keyword evidence="5" id="KW-0067">ATP-binding</keyword>
<name>A0A4W2BW85_BOBOX</name>
<reference evidence="6" key="2">
    <citation type="submission" date="2025-08" db="UniProtKB">
        <authorList>
            <consortium name="Ensembl"/>
        </authorList>
    </citation>
    <scope>IDENTIFICATION</scope>
</reference>
<keyword evidence="2" id="KW-0436">Ligase</keyword>
<protein>
    <submittedName>
        <fullName evidence="6">Uncharacterized protein</fullName>
    </submittedName>
</protein>
<keyword evidence="3" id="KW-0547">Nucleotide-binding</keyword>
<dbReference type="InterPro" id="IPR051087">
    <property type="entry name" value="Mitochondrial_ACSM"/>
</dbReference>
<dbReference type="GO" id="GO:0015645">
    <property type="term" value="F:fatty acid ligase activity"/>
    <property type="evidence" value="ECO:0007669"/>
    <property type="project" value="TreeGrafter"/>
</dbReference>
<dbReference type="Ensembl" id="ENSBIXT00000009697.1">
    <property type="protein sequence ID" value="ENSBIXP00000003516.1"/>
    <property type="gene ID" value="ENSBIXG00000009924.1"/>
</dbReference>
<dbReference type="GO" id="GO:0005759">
    <property type="term" value="C:mitochondrial matrix"/>
    <property type="evidence" value="ECO:0007669"/>
    <property type="project" value="TreeGrafter"/>
</dbReference>
<sequence length="124" mass="14121">MRLWLKELVLQALRNARGICGSHGQPPPLPVPQKIVATWEAISLGRQPVPEYFNFAHDVLDVWSQLEKDNPEKTAASERGDFYITGDRAHMDKDGYFWFMGRNDDVINSSRSSCLYFPSSFEAS</sequence>
<evidence type="ECO:0000256" key="2">
    <source>
        <dbReference type="ARBA" id="ARBA00022598"/>
    </source>
</evidence>
<evidence type="ECO:0000313" key="6">
    <source>
        <dbReference type="Ensembl" id="ENSBIXP00000003516.1"/>
    </source>
</evidence>
<evidence type="ECO:0000256" key="1">
    <source>
        <dbReference type="ARBA" id="ARBA00006432"/>
    </source>
</evidence>
<dbReference type="SUPFAM" id="SSF56801">
    <property type="entry name" value="Acetyl-CoA synthetase-like"/>
    <property type="match status" value="1"/>
</dbReference>
<keyword evidence="4" id="KW-0443">Lipid metabolism</keyword>
<dbReference type="InterPro" id="IPR042099">
    <property type="entry name" value="ANL_N_sf"/>
</dbReference>
<comment type="similarity">
    <text evidence="1">Belongs to the ATP-dependent AMP-binding enzyme family.</text>
</comment>
<keyword evidence="7" id="KW-1185">Reference proteome</keyword>
<reference evidence="6 7" key="1">
    <citation type="submission" date="2018-11" db="EMBL/GenBank/DDBJ databases">
        <title>Haplotype-resolved cattle genomes.</title>
        <authorList>
            <person name="Low W.Y."/>
            <person name="Tearle R."/>
            <person name="Bickhart D.M."/>
            <person name="Rosen B.D."/>
            <person name="Koren S."/>
            <person name="Rhie A."/>
            <person name="Hiendleder S."/>
            <person name="Phillippy A.M."/>
            <person name="Smith T.P.L."/>
            <person name="Williams J.L."/>
        </authorList>
    </citation>
    <scope>NUCLEOTIDE SEQUENCE [LARGE SCALE GENOMIC DNA]</scope>
</reference>
<accession>A0A4W2BW85</accession>
<dbReference type="AlphaFoldDB" id="A0A4W2BW85"/>
<dbReference type="GO" id="GO:0004321">
    <property type="term" value="F:fatty-acyl-CoA synthase activity"/>
    <property type="evidence" value="ECO:0007669"/>
    <property type="project" value="TreeGrafter"/>
</dbReference>
<proteinExistence type="inferred from homology"/>
<evidence type="ECO:0000256" key="3">
    <source>
        <dbReference type="ARBA" id="ARBA00022741"/>
    </source>
</evidence>
<dbReference type="Gene3D" id="3.40.50.12780">
    <property type="entry name" value="N-terminal domain of ligase-like"/>
    <property type="match status" value="1"/>
</dbReference>
<dbReference type="PANTHER" id="PTHR43605:SF6">
    <property type="entry name" value="ACYL-COENZYME A SYNTHETASE ACSM5, MITOCHONDRIAL"/>
    <property type="match status" value="1"/>
</dbReference>
<dbReference type="GO" id="GO:0005524">
    <property type="term" value="F:ATP binding"/>
    <property type="evidence" value="ECO:0007669"/>
    <property type="project" value="UniProtKB-KW"/>
</dbReference>
<organism evidence="6 7">
    <name type="scientific">Bos indicus x Bos taurus</name>
    <name type="common">Hybrid cattle</name>
    <dbReference type="NCBI Taxonomy" id="30522"/>
    <lineage>
        <taxon>Eukaryota</taxon>
        <taxon>Metazoa</taxon>
        <taxon>Chordata</taxon>
        <taxon>Craniata</taxon>
        <taxon>Vertebrata</taxon>
        <taxon>Euteleostomi</taxon>
        <taxon>Mammalia</taxon>
        <taxon>Eutheria</taxon>
        <taxon>Laurasiatheria</taxon>
        <taxon>Artiodactyla</taxon>
        <taxon>Ruminantia</taxon>
        <taxon>Pecora</taxon>
        <taxon>Bovidae</taxon>
        <taxon>Bovinae</taxon>
        <taxon>Bos</taxon>
    </lineage>
</organism>
<evidence type="ECO:0000256" key="4">
    <source>
        <dbReference type="ARBA" id="ARBA00022832"/>
    </source>
</evidence>
<keyword evidence="4" id="KW-0276">Fatty acid metabolism</keyword>
<dbReference type="GO" id="GO:0006633">
    <property type="term" value="P:fatty acid biosynthetic process"/>
    <property type="evidence" value="ECO:0007669"/>
    <property type="project" value="TreeGrafter"/>
</dbReference>